<dbReference type="GO" id="GO:0030246">
    <property type="term" value="F:carbohydrate binding"/>
    <property type="evidence" value="ECO:0007669"/>
    <property type="project" value="UniProtKB-UniRule"/>
</dbReference>
<dbReference type="InterPro" id="IPR011013">
    <property type="entry name" value="Gal_mutarotase_sf_dom"/>
</dbReference>
<keyword evidence="3 4" id="KW-0413">Isomerase</keyword>
<dbReference type="EMBL" id="FMYF01000002">
    <property type="protein sequence ID" value="SDB80659.1"/>
    <property type="molecule type" value="Genomic_DNA"/>
</dbReference>
<gene>
    <name evidence="6" type="ORF">GA0111570_102450</name>
</gene>
<dbReference type="Pfam" id="PF01263">
    <property type="entry name" value="Aldose_epim"/>
    <property type="match status" value="1"/>
</dbReference>
<comment type="similarity">
    <text evidence="2 4">Belongs to the glucose-6-phosphate 1-epimerase family.</text>
</comment>
<dbReference type="PANTHER" id="PTHR11122">
    <property type="entry name" value="APOSPORY-ASSOCIATED PROTEIN C-RELATED"/>
    <property type="match status" value="1"/>
</dbReference>
<evidence type="ECO:0000313" key="7">
    <source>
        <dbReference type="Proteomes" id="UP000199086"/>
    </source>
</evidence>
<dbReference type="AlphaFoldDB" id="A0A1G6GFI8"/>
<organism evidence="6 7">
    <name type="scientific">Raineyella antarctica</name>
    <dbReference type="NCBI Taxonomy" id="1577474"/>
    <lineage>
        <taxon>Bacteria</taxon>
        <taxon>Bacillati</taxon>
        <taxon>Actinomycetota</taxon>
        <taxon>Actinomycetes</taxon>
        <taxon>Propionibacteriales</taxon>
        <taxon>Propionibacteriaceae</taxon>
        <taxon>Raineyella</taxon>
    </lineage>
</organism>
<dbReference type="STRING" id="1577474.GA0111570_102450"/>
<evidence type="ECO:0000256" key="3">
    <source>
        <dbReference type="ARBA" id="ARBA00023235"/>
    </source>
</evidence>
<reference evidence="6 7" key="1">
    <citation type="submission" date="2016-06" db="EMBL/GenBank/DDBJ databases">
        <authorList>
            <person name="Olsen C.W."/>
            <person name="Carey S."/>
            <person name="Hinshaw L."/>
            <person name="Karasin A.I."/>
        </authorList>
    </citation>
    <scope>NUCLEOTIDE SEQUENCE [LARGE SCALE GENOMIC DNA]</scope>
    <source>
        <strain evidence="6 7">LZ-22</strain>
    </source>
</reference>
<protein>
    <recommendedName>
        <fullName evidence="4">Putative glucose-6-phosphate 1-epimerase</fullName>
        <ecNumber evidence="4">5.1.3.15</ecNumber>
    </recommendedName>
</protein>
<dbReference type="SUPFAM" id="SSF74650">
    <property type="entry name" value="Galactose mutarotase-like"/>
    <property type="match status" value="1"/>
</dbReference>
<dbReference type="Gene3D" id="2.70.98.10">
    <property type="match status" value="1"/>
</dbReference>
<name>A0A1G6GFI8_9ACTN</name>
<dbReference type="PIRSF" id="PIRSF016020">
    <property type="entry name" value="PHexose_mutarotase"/>
    <property type="match status" value="1"/>
</dbReference>
<dbReference type="InterPro" id="IPR025532">
    <property type="entry name" value="G6P_1-epimerase"/>
</dbReference>
<dbReference type="InterPro" id="IPR008183">
    <property type="entry name" value="Aldose_1/G6P_1-epimerase"/>
</dbReference>
<dbReference type="Proteomes" id="UP000199086">
    <property type="component" value="Unassembled WGS sequence"/>
</dbReference>
<feature type="active site" evidence="5">
    <location>
        <position position="165"/>
    </location>
</feature>
<evidence type="ECO:0000256" key="4">
    <source>
        <dbReference type="PIRNR" id="PIRNR016020"/>
    </source>
</evidence>
<dbReference type="PANTHER" id="PTHR11122:SF13">
    <property type="entry name" value="GLUCOSE-6-PHOSPHATE 1-EPIMERASE"/>
    <property type="match status" value="1"/>
</dbReference>
<accession>A0A1G6GFI8</accession>
<comment type="catalytic activity">
    <reaction evidence="1">
        <text>alpha-D-glucose 6-phosphate = beta-D-glucose 6-phosphate</text>
        <dbReference type="Rhea" id="RHEA:16249"/>
        <dbReference type="ChEBI" id="CHEBI:58225"/>
        <dbReference type="ChEBI" id="CHEBI:58247"/>
        <dbReference type="EC" id="5.1.3.15"/>
    </reaction>
</comment>
<dbReference type="RefSeq" id="WP_092606997.1">
    <property type="nucleotide sequence ID" value="NZ_FMYF01000002.1"/>
</dbReference>
<dbReference type="GO" id="GO:0005975">
    <property type="term" value="P:carbohydrate metabolic process"/>
    <property type="evidence" value="ECO:0007669"/>
    <property type="project" value="InterPro"/>
</dbReference>
<sequence length="305" mass="33648">MDFNQLPDGVTVGEGRGGLPVVRVVIGSCTAEAYLHGGQLTSWRPAGQEPVIWLSERSHFLEGAAIRGGVPICFPWFGAGIDGRHYPPHGVARLSAWELAEVTPVADSIRLRFHLDGHQAIDIEGLDRDWSADISYTVGEVLDIDLRVEAYGNRATPFTYEEALHTYLAVGNARKITIEGLDGSRYHDKVVDGDFTQRGSLVVLGETDRVYEHEGDVTVKDPNLRRTLGITKRGSARTVIWNPFVSKAVKMGDFGDDEWQEMICVEAANIGAAAITLFPGQSHTLHQRIAIDRNQRPSGLRRRLL</sequence>
<dbReference type="CDD" id="cd09020">
    <property type="entry name" value="D-hex-6-P-epi_like"/>
    <property type="match status" value="1"/>
</dbReference>
<dbReference type="GO" id="GO:0047938">
    <property type="term" value="F:glucose-6-phosphate 1-epimerase activity"/>
    <property type="evidence" value="ECO:0007669"/>
    <property type="project" value="UniProtKB-UniRule"/>
</dbReference>
<dbReference type="OrthoDB" id="9790727at2"/>
<feature type="active site" evidence="5">
    <location>
        <position position="266"/>
    </location>
</feature>
<evidence type="ECO:0000313" key="6">
    <source>
        <dbReference type="EMBL" id="SDB80659.1"/>
    </source>
</evidence>
<evidence type="ECO:0000256" key="5">
    <source>
        <dbReference type="PIRSR" id="PIRSR016020-1"/>
    </source>
</evidence>
<evidence type="ECO:0000256" key="2">
    <source>
        <dbReference type="ARBA" id="ARBA00005866"/>
    </source>
</evidence>
<dbReference type="EC" id="5.1.3.15" evidence="4"/>
<proteinExistence type="inferred from homology"/>
<keyword evidence="7" id="KW-1185">Reference proteome</keyword>
<evidence type="ECO:0000256" key="1">
    <source>
        <dbReference type="ARBA" id="ARBA00001096"/>
    </source>
</evidence>
<dbReference type="InterPro" id="IPR014718">
    <property type="entry name" value="GH-type_carb-bd"/>
</dbReference>